<reference evidence="1 2" key="1">
    <citation type="submission" date="2018-10" db="EMBL/GenBank/DDBJ databases">
        <title>Natronolimnobius sp. XQ-INN 246 isolated from Inner Mongolia Autonomous Region of China.</title>
        <authorList>
            <person name="Xue Q."/>
        </authorList>
    </citation>
    <scope>NUCLEOTIDE SEQUENCE [LARGE SCALE GENOMIC DNA]</scope>
    <source>
        <strain evidence="1 2">XQ-INN 246</strain>
    </source>
</reference>
<name>A0A4S3TMT6_9EURY</name>
<dbReference type="Pfam" id="PF14234">
    <property type="entry name" value="DUF4336"/>
    <property type="match status" value="1"/>
</dbReference>
<dbReference type="EMBL" id="RBZW01000022">
    <property type="protein sequence ID" value="THE64940.1"/>
    <property type="molecule type" value="Genomic_DNA"/>
</dbReference>
<evidence type="ECO:0000313" key="2">
    <source>
        <dbReference type="Proteomes" id="UP000318864"/>
    </source>
</evidence>
<dbReference type="InterPro" id="IPR025638">
    <property type="entry name" value="DUF4336"/>
</dbReference>
<dbReference type="InterPro" id="IPR036866">
    <property type="entry name" value="RibonucZ/Hydroxyglut_hydro"/>
</dbReference>
<gene>
    <name evidence="1" type="ORF">D8Y22_10005</name>
</gene>
<dbReference type="PANTHER" id="PTHR33835:SF1">
    <property type="entry name" value="METALLO-BETA-LACTAMASE DOMAIN-CONTAINING PROTEIN"/>
    <property type="match status" value="1"/>
</dbReference>
<sequence>MLTRLGDRFWVFAEPLAFFGVEIGRIMSVIELSSGGLFVQSPAQLTPALKSALADLGEVRFVAPASKLHGHMYMEQYRAAYPDAELLAAPGLEARRPDLVFDQQVGDIPDPRWAPDIDHVVVAGHRWITELAYFHRRSRTVILGDIGFHIGPSSPLQTRLVARGLRVYKRIGPPIEFRYTIANERSFRRAIRDVLAWEFDRVVPGHGEIIESGGKEALLEGFEWLLASDS</sequence>
<dbReference type="Gene3D" id="3.60.15.10">
    <property type="entry name" value="Ribonuclease Z/Hydroxyacylglutathione hydrolase-like"/>
    <property type="match status" value="1"/>
</dbReference>
<dbReference type="SUPFAM" id="SSF56281">
    <property type="entry name" value="Metallo-hydrolase/oxidoreductase"/>
    <property type="match status" value="1"/>
</dbReference>
<accession>A0A4S3TMT6</accession>
<protein>
    <submittedName>
        <fullName evidence="1">DUF4336 domain-containing protein</fullName>
    </submittedName>
</protein>
<organism evidence="1 2">
    <name type="scientific">Salinadaptatus halalkaliphilus</name>
    <dbReference type="NCBI Taxonomy" id="2419781"/>
    <lineage>
        <taxon>Archaea</taxon>
        <taxon>Methanobacteriati</taxon>
        <taxon>Methanobacteriota</taxon>
        <taxon>Stenosarchaea group</taxon>
        <taxon>Halobacteria</taxon>
        <taxon>Halobacteriales</taxon>
        <taxon>Natrialbaceae</taxon>
        <taxon>Salinadaptatus</taxon>
    </lineage>
</organism>
<proteinExistence type="predicted"/>
<comment type="caution">
    <text evidence="1">The sequence shown here is derived from an EMBL/GenBank/DDBJ whole genome shotgun (WGS) entry which is preliminary data.</text>
</comment>
<evidence type="ECO:0000313" key="1">
    <source>
        <dbReference type="EMBL" id="THE64940.1"/>
    </source>
</evidence>
<keyword evidence="2" id="KW-1185">Reference proteome</keyword>
<dbReference type="OrthoDB" id="350354at2157"/>
<dbReference type="AlphaFoldDB" id="A0A4S3TMT6"/>
<dbReference type="Proteomes" id="UP000318864">
    <property type="component" value="Unassembled WGS sequence"/>
</dbReference>
<dbReference type="PANTHER" id="PTHR33835">
    <property type="entry name" value="YALI0C07656P"/>
    <property type="match status" value="1"/>
</dbReference>
<dbReference type="RefSeq" id="WP_141464563.1">
    <property type="nucleotide sequence ID" value="NZ_RBZW01000022.1"/>
</dbReference>